<comment type="subcellular location">
    <subcellularLocation>
        <location evidence="1">Cell envelope</location>
    </subcellularLocation>
    <subcellularLocation>
        <location evidence="2">Cell outer membrane</location>
    </subcellularLocation>
    <subcellularLocation>
        <location evidence="3">Secreted</location>
    </subcellularLocation>
</comment>
<evidence type="ECO:0000256" key="2">
    <source>
        <dbReference type="ARBA" id="ARBA00004442"/>
    </source>
</evidence>
<comment type="caution">
    <text evidence="10">The sequence shown here is derived from an EMBL/GenBank/DDBJ whole genome shotgun (WGS) entry which is preliminary data.</text>
</comment>
<organism evidence="10 11">
    <name type="scientific">Methanobrevibacter cuticularis</name>
    <dbReference type="NCBI Taxonomy" id="47311"/>
    <lineage>
        <taxon>Archaea</taxon>
        <taxon>Methanobacteriati</taxon>
        <taxon>Methanobacteriota</taxon>
        <taxon>Methanomada group</taxon>
        <taxon>Methanobacteria</taxon>
        <taxon>Methanobacteriales</taxon>
        <taxon>Methanobacteriaceae</taxon>
        <taxon>Methanobrevibacter</taxon>
    </lineage>
</organism>
<dbReference type="PANTHER" id="PTHR11319">
    <property type="entry name" value="G PROTEIN-COUPLED RECEPTOR-RELATED"/>
    <property type="match status" value="1"/>
</dbReference>
<evidence type="ECO:0000256" key="7">
    <source>
        <dbReference type="ARBA" id="ARBA00023237"/>
    </source>
</evidence>
<reference evidence="10 11" key="1">
    <citation type="submission" date="2016-04" db="EMBL/GenBank/DDBJ databases">
        <title>Genome sequence of Methanobrevibacter cuticularis DSM 11139.</title>
        <authorList>
            <person name="Poehlein A."/>
            <person name="Seedorf H."/>
            <person name="Daniel R."/>
        </authorList>
    </citation>
    <scope>NUCLEOTIDE SEQUENCE [LARGE SCALE GENOMIC DNA]</scope>
    <source>
        <strain evidence="10 11">DSM 11139</strain>
    </source>
</reference>
<dbReference type="Proteomes" id="UP000077275">
    <property type="component" value="Unassembled WGS sequence"/>
</dbReference>
<sequence>MIFIVAVLFLFSTSLSAVNAIDITLDPNDASGINGAIANITANGTASNTITLNQGIYNKTTDRGNTMSFNDTNLTIIGNGPSGSVVIDAQNLGRMFYIPIGKNSNITFINITFMNGNAIIGGAILNQGSGTLGLLNCTFTNNTASSSGGAITSSYNSNSTIDNCQFINNAANDSYGGAIVNIVGNMNINNSLFLNNTANYIGGAIYNEDTNMNITNSNFINNTAYASGGAIFNNIGNMNVTISNFTNNIATNDGGAIFNNMGNMNVTISNFRNNIATNEGGAIFNDGSMLLSGNLMSGNVAALGQMIYNNAEIGVLNLTYLNNETVIIGNNTQTILFATLTDDMGNTVTGQNISFYVNGTFIGNETSIEGRAEIPYLVNHGIGAVTVNGNYTGHNGFGIVINDGQLLIVTDTNVIGTITLDKDEYDVNETVNGNINVVNEGSNTAYDVVVDVNFPSEFVLNPASVVVSQGYYDPIANVWYIGDLTPGQEVTMSFTGKFTKAGTYTISITASGSNFNTTTDSATALVTEEPIPPTPTPNNNTNSSAKATMKTTGIPINLILLVLLSVVGFGYYRKE</sequence>
<keyword evidence="6 8" id="KW-0472">Membrane</keyword>
<dbReference type="PATRIC" id="fig|47311.3.peg.2271"/>
<dbReference type="CDD" id="cd00146">
    <property type="entry name" value="PKD"/>
    <property type="match status" value="1"/>
</dbReference>
<dbReference type="OrthoDB" id="78410at2157"/>
<dbReference type="PANTHER" id="PTHR11319:SF35">
    <property type="entry name" value="OUTER MEMBRANE PROTEIN PMPC-RELATED"/>
    <property type="match status" value="1"/>
</dbReference>
<protein>
    <submittedName>
        <fullName evidence="10">Putative outer membrane protein pmp11</fullName>
    </submittedName>
</protein>
<feature type="transmembrane region" description="Helical" evidence="8">
    <location>
        <begin position="554"/>
        <end position="572"/>
    </location>
</feature>
<dbReference type="InterPro" id="IPR012334">
    <property type="entry name" value="Pectin_lyas_fold"/>
</dbReference>
<keyword evidence="8" id="KW-1133">Transmembrane helix</keyword>
<dbReference type="EMBL" id="LWMW01000169">
    <property type="protein sequence ID" value="KZX14501.1"/>
    <property type="molecule type" value="Genomic_DNA"/>
</dbReference>
<keyword evidence="5" id="KW-0732">Signal</keyword>
<dbReference type="InterPro" id="IPR003368">
    <property type="entry name" value="POMP_repeat"/>
</dbReference>
<gene>
    <name evidence="10" type="ORF">MBCUT_20730</name>
</gene>
<evidence type="ECO:0000313" key="11">
    <source>
        <dbReference type="Proteomes" id="UP000077275"/>
    </source>
</evidence>
<keyword evidence="11" id="KW-1185">Reference proteome</keyword>
<dbReference type="AlphaFoldDB" id="A0A166CH29"/>
<dbReference type="PROSITE" id="PS50093">
    <property type="entry name" value="PKD"/>
    <property type="match status" value="1"/>
</dbReference>
<dbReference type="Pfam" id="PF01345">
    <property type="entry name" value="DUF11"/>
    <property type="match status" value="1"/>
</dbReference>
<keyword evidence="8" id="KW-0812">Transmembrane</keyword>
<evidence type="ECO:0000256" key="3">
    <source>
        <dbReference type="ARBA" id="ARBA00004613"/>
    </source>
</evidence>
<feature type="domain" description="PKD" evidence="9">
    <location>
        <begin position="473"/>
        <end position="527"/>
    </location>
</feature>
<keyword evidence="4" id="KW-0964">Secreted</keyword>
<evidence type="ECO:0000259" key="9">
    <source>
        <dbReference type="PROSITE" id="PS50093"/>
    </source>
</evidence>
<dbReference type="InterPro" id="IPR011050">
    <property type="entry name" value="Pectin_lyase_fold/virulence"/>
</dbReference>
<dbReference type="InterPro" id="IPR000601">
    <property type="entry name" value="PKD_dom"/>
</dbReference>
<keyword evidence="7" id="KW-0998">Cell outer membrane</keyword>
<dbReference type="InterPro" id="IPR001434">
    <property type="entry name" value="OmcB-like_DUF11"/>
</dbReference>
<evidence type="ECO:0000256" key="6">
    <source>
        <dbReference type="ARBA" id="ARBA00023136"/>
    </source>
</evidence>
<evidence type="ECO:0000256" key="5">
    <source>
        <dbReference type="ARBA" id="ARBA00022729"/>
    </source>
</evidence>
<evidence type="ECO:0000256" key="1">
    <source>
        <dbReference type="ARBA" id="ARBA00004196"/>
    </source>
</evidence>
<dbReference type="Pfam" id="PF02415">
    <property type="entry name" value="Chlam_PMP"/>
    <property type="match status" value="4"/>
</dbReference>
<evidence type="ECO:0000256" key="4">
    <source>
        <dbReference type="ARBA" id="ARBA00022525"/>
    </source>
</evidence>
<dbReference type="NCBIfam" id="TIGR01376">
    <property type="entry name" value="POMP_repeat"/>
    <property type="match status" value="1"/>
</dbReference>
<dbReference type="Gene3D" id="2.160.20.10">
    <property type="entry name" value="Single-stranded right-handed beta-helix, Pectin lyase-like"/>
    <property type="match status" value="1"/>
</dbReference>
<dbReference type="Gene3D" id="2.60.40.10">
    <property type="entry name" value="Immunoglobulins"/>
    <property type="match status" value="1"/>
</dbReference>
<evidence type="ECO:0000313" key="10">
    <source>
        <dbReference type="EMBL" id="KZX14501.1"/>
    </source>
</evidence>
<evidence type="ECO:0000256" key="8">
    <source>
        <dbReference type="SAM" id="Phobius"/>
    </source>
</evidence>
<name>A0A166CH29_9EURY</name>
<dbReference type="InterPro" id="IPR013783">
    <property type="entry name" value="Ig-like_fold"/>
</dbReference>
<dbReference type="SUPFAM" id="SSF51126">
    <property type="entry name" value="Pectin lyase-like"/>
    <property type="match status" value="1"/>
</dbReference>
<dbReference type="RefSeq" id="WP_067260789.1">
    <property type="nucleotide sequence ID" value="NZ_LWMW01000169.1"/>
</dbReference>
<accession>A0A166CH29</accession>
<dbReference type="GO" id="GO:0005576">
    <property type="term" value="C:extracellular region"/>
    <property type="evidence" value="ECO:0007669"/>
    <property type="project" value="UniProtKB-SubCell"/>
</dbReference>
<proteinExistence type="predicted"/>